<name>A0AAN0X6W9_BORHE</name>
<evidence type="ECO:0008006" key="3">
    <source>
        <dbReference type="Google" id="ProtNLM"/>
    </source>
</evidence>
<dbReference type="AlphaFoldDB" id="A0AAN0X6W9"/>
<proteinExistence type="predicted"/>
<sequence length="137" mass="16433">MKFSLKYLARRLYIKCHRFWDIYMNDEIQSRKVDERIINFPILIPADIDYEYVYGYVKDRIGKKYTDNLDITIKKIGNDDYYCETKRGTLMNNILNRIYEDYKEIFIGKLEQKKDVVNVVEEVVKVSKKAKPPSSLE</sequence>
<evidence type="ECO:0000313" key="1">
    <source>
        <dbReference type="EMBL" id="AMR76117.1"/>
    </source>
</evidence>
<dbReference type="RefSeq" id="WP_062706113.1">
    <property type="nucleotide sequence ID" value="NZ_CP014813.1"/>
</dbReference>
<protein>
    <recommendedName>
        <fullName evidence="3">BBG30-like protein</fullName>
    </recommendedName>
</protein>
<dbReference type="Proteomes" id="UP000075229">
    <property type="component" value="Plasmid Unnamed"/>
</dbReference>
<organism evidence="1 2">
    <name type="scientific">Borrelia hermsii</name>
    <dbReference type="NCBI Taxonomy" id="140"/>
    <lineage>
        <taxon>Bacteria</taxon>
        <taxon>Pseudomonadati</taxon>
        <taxon>Spirochaetota</taxon>
        <taxon>Spirochaetia</taxon>
        <taxon>Spirochaetales</taxon>
        <taxon>Borreliaceae</taxon>
        <taxon>Borrelia</taxon>
    </lineage>
</organism>
<gene>
    <name evidence="1" type="ORF">A0V01_05850</name>
</gene>
<dbReference type="EMBL" id="CP014813">
    <property type="protein sequence ID" value="AMR76117.1"/>
    <property type="molecule type" value="Genomic_DNA"/>
</dbReference>
<geneLocation type="plasmid" evidence="2">
    <name>lp28-2 sequence</name>
</geneLocation>
<keyword evidence="1" id="KW-0614">Plasmid</keyword>
<evidence type="ECO:0000313" key="2">
    <source>
        <dbReference type="Proteomes" id="UP000075229"/>
    </source>
</evidence>
<reference evidence="1 2" key="1">
    <citation type="submission" date="2016-03" db="EMBL/GenBank/DDBJ databases">
        <title>Borrelia hermsii Genome sequencing and assembly.</title>
        <authorList>
            <person name="Bontemps-Gallo S."/>
            <person name="Stewart S."/>
        </authorList>
    </citation>
    <scope>NUCLEOTIDE SEQUENCE [LARGE SCALE GENOMIC DNA]</scope>
    <source>
        <strain evidence="1 2">DAH-2E7</strain>
        <plasmid evidence="2">lp28-2 sequence</plasmid>
    </source>
</reference>
<accession>A0AAN0X6W9</accession>